<dbReference type="Proteomes" id="UP000295706">
    <property type="component" value="Unassembled WGS sequence"/>
</dbReference>
<evidence type="ECO:0000313" key="3">
    <source>
        <dbReference type="EMBL" id="TDB67980.1"/>
    </source>
</evidence>
<dbReference type="RefSeq" id="WP_132114502.1">
    <property type="nucleotide sequence ID" value="NZ_SMJU01000002.1"/>
</dbReference>
<evidence type="ECO:0000256" key="1">
    <source>
        <dbReference type="SAM" id="Phobius"/>
    </source>
</evidence>
<keyword evidence="1" id="KW-1133">Transmembrane helix</keyword>
<organism evidence="3 4">
    <name type="scientific">Arundinibacter roseus</name>
    <dbReference type="NCBI Taxonomy" id="2070510"/>
    <lineage>
        <taxon>Bacteria</taxon>
        <taxon>Pseudomonadati</taxon>
        <taxon>Bacteroidota</taxon>
        <taxon>Cytophagia</taxon>
        <taxon>Cytophagales</taxon>
        <taxon>Spirosomataceae</taxon>
        <taxon>Arundinibacter</taxon>
    </lineage>
</organism>
<feature type="transmembrane region" description="Helical" evidence="1">
    <location>
        <begin position="45"/>
        <end position="64"/>
    </location>
</feature>
<keyword evidence="4" id="KW-1185">Reference proteome</keyword>
<gene>
    <name evidence="3" type="ORF">EZE20_03375</name>
</gene>
<dbReference type="AlphaFoldDB" id="A0A4R4KIG3"/>
<comment type="caution">
    <text evidence="3">The sequence shown here is derived from an EMBL/GenBank/DDBJ whole genome shotgun (WGS) entry which is preliminary data.</text>
</comment>
<dbReference type="InterPro" id="IPR025698">
    <property type="entry name" value="2TM_dom"/>
</dbReference>
<reference evidence="3 4" key="1">
    <citation type="submission" date="2019-02" db="EMBL/GenBank/DDBJ databases">
        <title>Arundinibacter roseus gen. nov., sp. nov., a new member of the family Cytophagaceae.</title>
        <authorList>
            <person name="Szuroczki S."/>
            <person name="Khayer B."/>
            <person name="Sproer C."/>
            <person name="Toumi M."/>
            <person name="Szabo A."/>
            <person name="Felfoldi T."/>
            <person name="Schumann P."/>
            <person name="Toth E."/>
        </authorList>
    </citation>
    <scope>NUCLEOTIDE SEQUENCE [LARGE SCALE GENOMIC DNA]</scope>
    <source>
        <strain evidence="3 4">DMA-k-7a</strain>
    </source>
</reference>
<dbReference type="Pfam" id="PF13239">
    <property type="entry name" value="2TM"/>
    <property type="match status" value="1"/>
</dbReference>
<keyword evidence="1" id="KW-0812">Transmembrane</keyword>
<accession>A0A4R4KIG3</accession>
<feature type="domain" description="2TM" evidence="2">
    <location>
        <begin position="15"/>
        <end position="81"/>
    </location>
</feature>
<sequence length="85" mass="10035">METKNEALWRLAQLRAKFKNSVVTYLIINTALIVFWYLGSGPNTFFWPAFPLFFWGLGLMGEYYRAYLDKGDLAEKEYQKLVQNQ</sequence>
<feature type="transmembrane region" description="Helical" evidence="1">
    <location>
        <begin position="21"/>
        <end position="39"/>
    </location>
</feature>
<protein>
    <submittedName>
        <fullName evidence="3">2TM domain-containing protein</fullName>
    </submittedName>
</protein>
<dbReference type="OrthoDB" id="8965954at2"/>
<evidence type="ECO:0000313" key="4">
    <source>
        <dbReference type="Proteomes" id="UP000295706"/>
    </source>
</evidence>
<name>A0A4R4KIG3_9BACT</name>
<evidence type="ECO:0000259" key="2">
    <source>
        <dbReference type="Pfam" id="PF13239"/>
    </source>
</evidence>
<keyword evidence="1" id="KW-0472">Membrane</keyword>
<dbReference type="EMBL" id="SMJU01000002">
    <property type="protein sequence ID" value="TDB67980.1"/>
    <property type="molecule type" value="Genomic_DNA"/>
</dbReference>
<proteinExistence type="predicted"/>